<dbReference type="InterPro" id="IPR005801">
    <property type="entry name" value="ADC_synthase"/>
</dbReference>
<name>A0A2T2YCA9_9BACT</name>
<reference evidence="2 3" key="1">
    <citation type="submission" date="2018-03" db="EMBL/GenBank/DDBJ databases">
        <title>Adhaeribacter sp. HMF7605 Genome sequencing and assembly.</title>
        <authorList>
            <person name="Kang H."/>
            <person name="Kang J."/>
            <person name="Cha I."/>
            <person name="Kim H."/>
            <person name="Joh K."/>
        </authorList>
    </citation>
    <scope>NUCLEOTIDE SEQUENCE [LARGE SCALE GENOMIC DNA]</scope>
    <source>
        <strain evidence="2 3">HMF7605</strain>
    </source>
</reference>
<dbReference type="RefSeq" id="WP_106927512.1">
    <property type="nucleotide sequence ID" value="NZ_PYFT01000001.1"/>
</dbReference>
<gene>
    <name evidence="2" type="ORF">AHMF7605_06265</name>
</gene>
<dbReference type="PANTHER" id="PTHR11236">
    <property type="entry name" value="AMINOBENZOATE/ANTHRANILATE SYNTHASE"/>
    <property type="match status" value="1"/>
</dbReference>
<dbReference type="Pfam" id="PF00425">
    <property type="entry name" value="Chorismate_bind"/>
    <property type="match status" value="1"/>
</dbReference>
<dbReference type="PRINTS" id="PR00095">
    <property type="entry name" value="ANTSNTHASEI"/>
</dbReference>
<evidence type="ECO:0000313" key="2">
    <source>
        <dbReference type="EMBL" id="PSR53161.1"/>
    </source>
</evidence>
<dbReference type="InterPro" id="IPR015890">
    <property type="entry name" value="Chorismate_C"/>
</dbReference>
<dbReference type="AlphaFoldDB" id="A0A2T2YCA9"/>
<dbReference type="GO" id="GO:0046820">
    <property type="term" value="F:4-amino-4-deoxychorismate synthase activity"/>
    <property type="evidence" value="ECO:0007669"/>
    <property type="project" value="TreeGrafter"/>
</dbReference>
<keyword evidence="3" id="KW-1185">Reference proteome</keyword>
<feature type="domain" description="Chorismate-utilising enzyme C-terminal" evidence="1">
    <location>
        <begin position="162"/>
        <end position="418"/>
    </location>
</feature>
<dbReference type="PANTHER" id="PTHR11236:SF50">
    <property type="entry name" value="AMINODEOXYCHORISMATE SYNTHASE COMPONENT 1"/>
    <property type="match status" value="1"/>
</dbReference>
<sequence>MFQQEFSVEALPITTGEFKQKALYWADSFQQVAFYEPNQIKFPHQGFQNFLAVSNVFLNFDRNNALESLQTEVDHLQQTLCCILSYELKNQIEPLTTSHTHKIKFPIIHYFYPDISIVFRDNIITIISKSDDCNLVYKAIVHTTILPNSAESPIPVKPIISQNDYIQRVNQIKQRILEGDVYELNYCQEFQAEVNEFHPVTTFIALNQLSPMPFAGFYKVNDCYLLCASPERFLKKSGNTLIAQPIKGTIRRGRTDFEDNQLKQELASNEKEIAENMMIMDLVRNDLARCSITGSVKVEEMFAVYRFKQVFQMITTIRSQVTPATRLSQILRCTFPMGSMTGAPKIQAMRLIDQYEVFARGLYSGSMGYILPNGDFDFNVVIRSIQYNRSAKHLTFAVGSAITYDSDPEKEYEECILKAEAILNTLK</sequence>
<accession>A0A2T2YCA9</accession>
<dbReference type="Proteomes" id="UP000240357">
    <property type="component" value="Unassembled WGS sequence"/>
</dbReference>
<comment type="caution">
    <text evidence="2">The sequence shown here is derived from an EMBL/GenBank/DDBJ whole genome shotgun (WGS) entry which is preliminary data.</text>
</comment>
<proteinExistence type="predicted"/>
<dbReference type="EMBL" id="PYFT01000001">
    <property type="protein sequence ID" value="PSR53161.1"/>
    <property type="molecule type" value="Genomic_DNA"/>
</dbReference>
<dbReference type="GO" id="GO:0000162">
    <property type="term" value="P:L-tryptophan biosynthetic process"/>
    <property type="evidence" value="ECO:0007669"/>
    <property type="project" value="TreeGrafter"/>
</dbReference>
<dbReference type="OrthoDB" id="9803598at2"/>
<dbReference type="Gene3D" id="3.60.120.10">
    <property type="entry name" value="Anthranilate synthase"/>
    <property type="match status" value="1"/>
</dbReference>
<organism evidence="2 3">
    <name type="scientific">Adhaeribacter arboris</name>
    <dbReference type="NCBI Taxonomy" id="2072846"/>
    <lineage>
        <taxon>Bacteria</taxon>
        <taxon>Pseudomonadati</taxon>
        <taxon>Bacteroidota</taxon>
        <taxon>Cytophagia</taxon>
        <taxon>Cytophagales</taxon>
        <taxon>Hymenobacteraceae</taxon>
        <taxon>Adhaeribacter</taxon>
    </lineage>
</organism>
<dbReference type="SUPFAM" id="SSF56322">
    <property type="entry name" value="ADC synthase"/>
    <property type="match status" value="1"/>
</dbReference>
<protein>
    <submittedName>
        <fullName evidence="2">Para-aminobenzoate synthase</fullName>
    </submittedName>
</protein>
<dbReference type="InterPro" id="IPR019999">
    <property type="entry name" value="Anth_synth_I-like"/>
</dbReference>
<evidence type="ECO:0000259" key="1">
    <source>
        <dbReference type="Pfam" id="PF00425"/>
    </source>
</evidence>
<evidence type="ECO:0000313" key="3">
    <source>
        <dbReference type="Proteomes" id="UP000240357"/>
    </source>
</evidence>